<protein>
    <recommendedName>
        <fullName evidence="7">Metallo-beta-lactamase domain-containing protein</fullName>
    </recommendedName>
</protein>
<evidence type="ECO:0000256" key="5">
    <source>
        <dbReference type="ARBA" id="ARBA00023136"/>
    </source>
</evidence>
<evidence type="ECO:0000256" key="3">
    <source>
        <dbReference type="ARBA" id="ARBA00022692"/>
    </source>
</evidence>
<keyword evidence="4 6" id="KW-1133">Transmembrane helix</keyword>
<evidence type="ECO:0000256" key="4">
    <source>
        <dbReference type="ARBA" id="ARBA00022989"/>
    </source>
</evidence>
<accession>A0AA37T177</accession>
<evidence type="ECO:0000313" key="8">
    <source>
        <dbReference type="EMBL" id="GLR70463.1"/>
    </source>
</evidence>
<dbReference type="InterPro" id="IPR001279">
    <property type="entry name" value="Metallo-B-lactamas"/>
</dbReference>
<feature type="domain" description="Metallo-beta-lactamase" evidence="7">
    <location>
        <begin position="170"/>
        <end position="332"/>
    </location>
</feature>
<comment type="caution">
    <text evidence="8">The sequence shown here is derived from an EMBL/GenBank/DDBJ whole genome shotgun (WGS) entry which is preliminary data.</text>
</comment>
<dbReference type="InterPro" id="IPR004477">
    <property type="entry name" value="ComEC_N"/>
</dbReference>
<dbReference type="SUPFAM" id="SSF56281">
    <property type="entry name" value="Metallo-hydrolase/oxidoreductase"/>
    <property type="match status" value="1"/>
</dbReference>
<sequence length="420" mass="46814">MGELSAFKDKCLAFVKLQSFLSLSTIPITFSVFGTISVSAILANLLLVPFVSFIVLPLCVILLVGLMLDVNMPSLFYLVDFLMQMVVTSLGFFDLCLPAIKYSGDVSVVSTLLTFSLGLLILLPIWSPKTLSLLGGVSVWLVYLYIFADNEFDIGKGAKNVTFNVFDVGHGNASLLRVGQSALLFDTGAGKAHEYSHVEQVLQPFLRAKRVKKLKHVFISHFDQDHAGGLFALHQKIDFEQLHTPQQTCVKGNHWEISEDNNTSTEQIFIKALWPLRPSSGNHNNESCVLMIETKNANILLAGDIEKSAEEHLLASGALDKLDINILIAPHHGSRSSSSLAFVQKIRPDFVIFATSNPSRWGHPHSEVVSRYLRVESKILHVGQLGAIEFDLSEPQIKLSTYREHLYNRWYFKSWAALEQ</sequence>
<dbReference type="PANTHER" id="PTHR30619:SF1">
    <property type="entry name" value="RECOMBINATION PROTEIN 2"/>
    <property type="match status" value="1"/>
</dbReference>
<feature type="transmembrane region" description="Helical" evidence="6">
    <location>
        <begin position="75"/>
        <end position="100"/>
    </location>
</feature>
<gene>
    <name evidence="8" type="ORF">GCM10007852_13710</name>
</gene>
<proteinExistence type="predicted"/>
<evidence type="ECO:0000256" key="2">
    <source>
        <dbReference type="ARBA" id="ARBA00022475"/>
    </source>
</evidence>
<keyword evidence="2" id="KW-1003">Cell membrane</keyword>
<reference evidence="8" key="1">
    <citation type="journal article" date="2014" name="Int. J. Syst. Evol. Microbiol.">
        <title>Complete genome sequence of Corynebacterium casei LMG S-19264T (=DSM 44701T), isolated from a smear-ripened cheese.</title>
        <authorList>
            <consortium name="US DOE Joint Genome Institute (JGI-PGF)"/>
            <person name="Walter F."/>
            <person name="Albersmeier A."/>
            <person name="Kalinowski J."/>
            <person name="Ruckert C."/>
        </authorList>
    </citation>
    <scope>NUCLEOTIDE SEQUENCE</scope>
    <source>
        <strain evidence="8">NBRC 110023</strain>
    </source>
</reference>
<organism evidence="8 9">
    <name type="scientific">Agaribacter marinus</name>
    <dbReference type="NCBI Taxonomy" id="1431249"/>
    <lineage>
        <taxon>Bacteria</taxon>
        <taxon>Pseudomonadati</taxon>
        <taxon>Pseudomonadota</taxon>
        <taxon>Gammaproteobacteria</taxon>
        <taxon>Alteromonadales</taxon>
        <taxon>Alteromonadaceae</taxon>
        <taxon>Agaribacter</taxon>
    </lineage>
</organism>
<keyword evidence="9" id="KW-1185">Reference proteome</keyword>
<dbReference type="InterPro" id="IPR035681">
    <property type="entry name" value="ComA-like_MBL"/>
</dbReference>
<dbReference type="AlphaFoldDB" id="A0AA37T177"/>
<dbReference type="GO" id="GO:0005886">
    <property type="term" value="C:plasma membrane"/>
    <property type="evidence" value="ECO:0007669"/>
    <property type="project" value="UniProtKB-SubCell"/>
</dbReference>
<dbReference type="PANTHER" id="PTHR30619">
    <property type="entry name" value="DNA INTERNALIZATION/COMPETENCE PROTEIN COMEC/REC2"/>
    <property type="match status" value="1"/>
</dbReference>
<evidence type="ECO:0000256" key="1">
    <source>
        <dbReference type="ARBA" id="ARBA00004651"/>
    </source>
</evidence>
<dbReference type="InterPro" id="IPR036866">
    <property type="entry name" value="RibonucZ/Hydroxyglut_hydro"/>
</dbReference>
<dbReference type="Pfam" id="PF00753">
    <property type="entry name" value="Lactamase_B"/>
    <property type="match status" value="1"/>
</dbReference>
<feature type="transmembrane region" description="Helical" evidence="6">
    <location>
        <begin position="130"/>
        <end position="148"/>
    </location>
</feature>
<dbReference type="Gene3D" id="3.60.15.10">
    <property type="entry name" value="Ribonuclease Z/Hydroxyacylglutathione hydrolase-like"/>
    <property type="match status" value="1"/>
</dbReference>
<evidence type="ECO:0000256" key="6">
    <source>
        <dbReference type="SAM" id="Phobius"/>
    </source>
</evidence>
<dbReference type="CDD" id="cd07731">
    <property type="entry name" value="ComA-like_MBL-fold"/>
    <property type="match status" value="1"/>
</dbReference>
<feature type="transmembrane region" description="Helical" evidence="6">
    <location>
        <begin position="20"/>
        <end position="41"/>
    </location>
</feature>
<dbReference type="Proteomes" id="UP001156601">
    <property type="component" value="Unassembled WGS sequence"/>
</dbReference>
<evidence type="ECO:0000313" key="9">
    <source>
        <dbReference type="Proteomes" id="UP001156601"/>
    </source>
</evidence>
<dbReference type="SMART" id="SM00849">
    <property type="entry name" value="Lactamase_B"/>
    <property type="match status" value="1"/>
</dbReference>
<feature type="transmembrane region" description="Helical" evidence="6">
    <location>
        <begin position="47"/>
        <end position="68"/>
    </location>
</feature>
<dbReference type="InterPro" id="IPR052159">
    <property type="entry name" value="Competence_DNA_uptake"/>
</dbReference>
<dbReference type="EMBL" id="BSOT01000005">
    <property type="protein sequence ID" value="GLR70463.1"/>
    <property type="molecule type" value="Genomic_DNA"/>
</dbReference>
<keyword evidence="3 6" id="KW-0812">Transmembrane</keyword>
<comment type="subcellular location">
    <subcellularLocation>
        <location evidence="1">Cell membrane</location>
        <topology evidence="1">Multi-pass membrane protein</topology>
    </subcellularLocation>
</comment>
<keyword evidence="5 6" id="KW-0472">Membrane</keyword>
<reference evidence="8" key="2">
    <citation type="submission" date="2023-01" db="EMBL/GenBank/DDBJ databases">
        <title>Draft genome sequence of Agaribacter marinus strain NBRC 110023.</title>
        <authorList>
            <person name="Sun Q."/>
            <person name="Mori K."/>
        </authorList>
    </citation>
    <scope>NUCLEOTIDE SEQUENCE</scope>
    <source>
        <strain evidence="8">NBRC 110023</strain>
    </source>
</reference>
<evidence type="ECO:0000259" key="7">
    <source>
        <dbReference type="SMART" id="SM00849"/>
    </source>
</evidence>
<name>A0AA37T177_9ALTE</name>
<dbReference type="Pfam" id="PF03772">
    <property type="entry name" value="Competence"/>
    <property type="match status" value="1"/>
</dbReference>
<feature type="transmembrane region" description="Helical" evidence="6">
    <location>
        <begin position="106"/>
        <end position="123"/>
    </location>
</feature>